<evidence type="ECO:0000256" key="5">
    <source>
        <dbReference type="SAM" id="Phobius"/>
    </source>
</evidence>
<dbReference type="GO" id="GO:0016765">
    <property type="term" value="F:transferase activity, transferring alkyl or aryl (other than methyl) groups"/>
    <property type="evidence" value="ECO:0007669"/>
    <property type="project" value="InterPro"/>
</dbReference>
<gene>
    <name evidence="6" type="ORF">IV501_02810</name>
</gene>
<reference evidence="6" key="1">
    <citation type="submission" date="2021-01" db="EMBL/GenBank/DDBJ databases">
        <title>Lacisediminihabitans sp. nov. strain G11-30, isolated from Antarctic Soil.</title>
        <authorList>
            <person name="Li J."/>
        </authorList>
    </citation>
    <scope>NUCLEOTIDE SEQUENCE</scope>
    <source>
        <strain evidence="6">G11-30</strain>
    </source>
</reference>
<accession>A0A934SJQ1</accession>
<organism evidence="6 7">
    <name type="scientific">Lacisediminihabitans changchengi</name>
    <dbReference type="NCBI Taxonomy" id="2787634"/>
    <lineage>
        <taxon>Bacteria</taxon>
        <taxon>Bacillati</taxon>
        <taxon>Actinomycetota</taxon>
        <taxon>Actinomycetes</taxon>
        <taxon>Micrococcales</taxon>
        <taxon>Microbacteriaceae</taxon>
        <taxon>Lacisediminihabitans</taxon>
    </lineage>
</organism>
<feature type="transmembrane region" description="Helical" evidence="5">
    <location>
        <begin position="131"/>
        <end position="148"/>
    </location>
</feature>
<feature type="transmembrane region" description="Helical" evidence="5">
    <location>
        <begin position="198"/>
        <end position="217"/>
    </location>
</feature>
<comment type="subcellular location">
    <subcellularLocation>
        <location evidence="1">Membrane</location>
        <topology evidence="1">Multi-pass membrane protein</topology>
    </subcellularLocation>
</comment>
<evidence type="ECO:0000256" key="2">
    <source>
        <dbReference type="ARBA" id="ARBA00022692"/>
    </source>
</evidence>
<evidence type="ECO:0000313" key="6">
    <source>
        <dbReference type="EMBL" id="MBK4346556.1"/>
    </source>
</evidence>
<dbReference type="Gene3D" id="1.10.357.140">
    <property type="entry name" value="UbiA prenyltransferase"/>
    <property type="match status" value="1"/>
</dbReference>
<dbReference type="CDD" id="cd13956">
    <property type="entry name" value="PT_UbiA"/>
    <property type="match status" value="1"/>
</dbReference>
<evidence type="ECO:0000256" key="3">
    <source>
        <dbReference type="ARBA" id="ARBA00022989"/>
    </source>
</evidence>
<dbReference type="EMBL" id="JAEPES010000001">
    <property type="protein sequence ID" value="MBK4346556.1"/>
    <property type="molecule type" value="Genomic_DNA"/>
</dbReference>
<protein>
    <submittedName>
        <fullName evidence="6">UbiA family prenyltransferase</fullName>
    </submittedName>
</protein>
<dbReference type="AlphaFoldDB" id="A0A934SJQ1"/>
<feature type="transmembrane region" description="Helical" evidence="5">
    <location>
        <begin position="223"/>
        <end position="244"/>
    </location>
</feature>
<evidence type="ECO:0000313" key="7">
    <source>
        <dbReference type="Proteomes" id="UP000636458"/>
    </source>
</evidence>
<feature type="transmembrane region" description="Helical" evidence="5">
    <location>
        <begin position="7"/>
        <end position="29"/>
    </location>
</feature>
<feature type="transmembrane region" description="Helical" evidence="5">
    <location>
        <begin position="154"/>
        <end position="177"/>
    </location>
</feature>
<sequence>MASRLRALALSTHPGPGLAVTVVAVLLGIGLHLAPWRIVLLGLAVLANQVSVGLSNDWLDAERDRAVGRTDKPVALGLVSVRLVRASAIAAAALGVLLTVPLGLWATITHAVFIGAAWAYNAGLKNTPISVLPYIVGFGLLPSVATLSRPDPVFAAPWAFGLGAMLGVAAHFANVLPDLEDDARTGIAGLPHRIGRRASGVVIWVALGLGAVFAFVGPSGAKIPVQWVGLAITLLLAAAIAVVLRRPPTRLLFQLIIAAALVNVVLLVFSGDRLLG</sequence>
<feature type="transmembrane region" description="Helical" evidence="5">
    <location>
        <begin position="104"/>
        <end position="124"/>
    </location>
</feature>
<keyword evidence="4 5" id="KW-0472">Membrane</keyword>
<dbReference type="InterPro" id="IPR044878">
    <property type="entry name" value="UbiA_sf"/>
</dbReference>
<proteinExistence type="predicted"/>
<keyword evidence="7" id="KW-1185">Reference proteome</keyword>
<name>A0A934SJQ1_9MICO</name>
<dbReference type="GO" id="GO:0016020">
    <property type="term" value="C:membrane"/>
    <property type="evidence" value="ECO:0007669"/>
    <property type="project" value="UniProtKB-SubCell"/>
</dbReference>
<evidence type="ECO:0000256" key="1">
    <source>
        <dbReference type="ARBA" id="ARBA00004141"/>
    </source>
</evidence>
<feature type="transmembrane region" description="Helical" evidence="5">
    <location>
        <begin position="74"/>
        <end position="98"/>
    </location>
</feature>
<feature type="transmembrane region" description="Helical" evidence="5">
    <location>
        <begin position="35"/>
        <end position="54"/>
    </location>
</feature>
<keyword evidence="2 5" id="KW-0812">Transmembrane</keyword>
<feature type="transmembrane region" description="Helical" evidence="5">
    <location>
        <begin position="251"/>
        <end position="270"/>
    </location>
</feature>
<dbReference type="Pfam" id="PF01040">
    <property type="entry name" value="UbiA"/>
    <property type="match status" value="1"/>
</dbReference>
<dbReference type="InterPro" id="IPR000537">
    <property type="entry name" value="UbiA_prenyltransferase"/>
</dbReference>
<dbReference type="Proteomes" id="UP000636458">
    <property type="component" value="Unassembled WGS sequence"/>
</dbReference>
<dbReference type="RefSeq" id="WP_200554880.1">
    <property type="nucleotide sequence ID" value="NZ_JAEPES010000001.1"/>
</dbReference>
<evidence type="ECO:0000256" key="4">
    <source>
        <dbReference type="ARBA" id="ARBA00023136"/>
    </source>
</evidence>
<comment type="caution">
    <text evidence="6">The sequence shown here is derived from an EMBL/GenBank/DDBJ whole genome shotgun (WGS) entry which is preliminary data.</text>
</comment>
<keyword evidence="3 5" id="KW-1133">Transmembrane helix</keyword>